<feature type="transmembrane region" description="Helical" evidence="7">
    <location>
        <begin position="30"/>
        <end position="49"/>
    </location>
</feature>
<accession>A0A1G2F0V6</accession>
<reference evidence="9 10" key="1">
    <citation type="journal article" date="2016" name="Nat. Commun.">
        <title>Thousands of microbial genomes shed light on interconnected biogeochemical processes in an aquifer system.</title>
        <authorList>
            <person name="Anantharaman K."/>
            <person name="Brown C.T."/>
            <person name="Hug L.A."/>
            <person name="Sharon I."/>
            <person name="Castelle C.J."/>
            <person name="Probst A.J."/>
            <person name="Thomas B.C."/>
            <person name="Singh A."/>
            <person name="Wilkins M.J."/>
            <person name="Karaoz U."/>
            <person name="Brodie E.L."/>
            <person name="Williams K.H."/>
            <person name="Hubbard S.S."/>
            <person name="Banfield J.F."/>
        </authorList>
    </citation>
    <scope>NUCLEOTIDE SEQUENCE [LARGE SCALE GENOMIC DNA]</scope>
</reference>
<evidence type="ECO:0000256" key="3">
    <source>
        <dbReference type="ARBA" id="ARBA00022553"/>
    </source>
</evidence>
<dbReference type="InterPro" id="IPR003594">
    <property type="entry name" value="HATPase_dom"/>
</dbReference>
<dbReference type="STRING" id="1801726.A3H02_01475"/>
<dbReference type="AlphaFoldDB" id="A0A1G2F0V6"/>
<evidence type="ECO:0000313" key="10">
    <source>
        <dbReference type="Proteomes" id="UP000176787"/>
    </source>
</evidence>
<dbReference type="InterPro" id="IPR050736">
    <property type="entry name" value="Sensor_HK_Regulatory"/>
</dbReference>
<dbReference type="InterPro" id="IPR003661">
    <property type="entry name" value="HisK_dim/P_dom"/>
</dbReference>
<dbReference type="Gene3D" id="3.30.565.10">
    <property type="entry name" value="Histidine kinase-like ATPase, C-terminal domain"/>
    <property type="match status" value="1"/>
</dbReference>
<dbReference type="PRINTS" id="PR00344">
    <property type="entry name" value="BCTRLSENSOR"/>
</dbReference>
<evidence type="ECO:0000256" key="6">
    <source>
        <dbReference type="ARBA" id="ARBA00023012"/>
    </source>
</evidence>
<dbReference type="InterPro" id="IPR036097">
    <property type="entry name" value="HisK_dim/P_sf"/>
</dbReference>
<evidence type="ECO:0000256" key="2">
    <source>
        <dbReference type="ARBA" id="ARBA00012438"/>
    </source>
</evidence>
<dbReference type="CDD" id="cd00082">
    <property type="entry name" value="HisKA"/>
    <property type="match status" value="1"/>
</dbReference>
<dbReference type="Pfam" id="PF02518">
    <property type="entry name" value="HATPase_c"/>
    <property type="match status" value="1"/>
</dbReference>
<evidence type="ECO:0000313" key="9">
    <source>
        <dbReference type="EMBL" id="OGZ31716.1"/>
    </source>
</evidence>
<evidence type="ECO:0000256" key="7">
    <source>
        <dbReference type="SAM" id="Phobius"/>
    </source>
</evidence>
<dbReference type="SMART" id="SM00387">
    <property type="entry name" value="HATPase_c"/>
    <property type="match status" value="1"/>
</dbReference>
<comment type="catalytic activity">
    <reaction evidence="1">
        <text>ATP + protein L-histidine = ADP + protein N-phospho-L-histidine.</text>
        <dbReference type="EC" id="2.7.13.3"/>
    </reaction>
</comment>
<dbReference type="SUPFAM" id="SSF55874">
    <property type="entry name" value="ATPase domain of HSP90 chaperone/DNA topoisomerase II/histidine kinase"/>
    <property type="match status" value="1"/>
</dbReference>
<feature type="transmembrane region" description="Helical" evidence="7">
    <location>
        <begin position="61"/>
        <end position="81"/>
    </location>
</feature>
<dbReference type="GO" id="GO:0000155">
    <property type="term" value="F:phosphorelay sensor kinase activity"/>
    <property type="evidence" value="ECO:0007669"/>
    <property type="project" value="InterPro"/>
</dbReference>
<organism evidence="9 10">
    <name type="scientific">Candidatus Niyogibacteria bacterium RIFCSPLOWO2_12_FULL_41_13</name>
    <dbReference type="NCBI Taxonomy" id="1801726"/>
    <lineage>
        <taxon>Bacteria</taxon>
        <taxon>Candidatus Niyogiibacteriota</taxon>
    </lineage>
</organism>
<dbReference type="EC" id="2.7.13.3" evidence="2"/>
<evidence type="ECO:0000259" key="8">
    <source>
        <dbReference type="PROSITE" id="PS50109"/>
    </source>
</evidence>
<dbReference type="InterPro" id="IPR004358">
    <property type="entry name" value="Sig_transdc_His_kin-like_C"/>
</dbReference>
<dbReference type="SMART" id="SM00388">
    <property type="entry name" value="HisKA"/>
    <property type="match status" value="1"/>
</dbReference>
<protein>
    <recommendedName>
        <fullName evidence="2">histidine kinase</fullName>
        <ecNumber evidence="2">2.7.13.3</ecNumber>
    </recommendedName>
</protein>
<keyword evidence="4" id="KW-0808">Transferase</keyword>
<dbReference type="EMBL" id="MHMS01000023">
    <property type="protein sequence ID" value="OGZ31716.1"/>
    <property type="molecule type" value="Genomic_DNA"/>
</dbReference>
<evidence type="ECO:0000256" key="4">
    <source>
        <dbReference type="ARBA" id="ARBA00022679"/>
    </source>
</evidence>
<evidence type="ECO:0000256" key="5">
    <source>
        <dbReference type="ARBA" id="ARBA00022777"/>
    </source>
</evidence>
<evidence type="ECO:0000256" key="1">
    <source>
        <dbReference type="ARBA" id="ARBA00000085"/>
    </source>
</evidence>
<keyword evidence="6" id="KW-0902">Two-component regulatory system</keyword>
<dbReference type="Gene3D" id="1.10.287.130">
    <property type="match status" value="1"/>
</dbReference>
<keyword evidence="7" id="KW-0472">Membrane</keyword>
<dbReference type="PANTHER" id="PTHR43711:SF1">
    <property type="entry name" value="HISTIDINE KINASE 1"/>
    <property type="match status" value="1"/>
</dbReference>
<dbReference type="InterPro" id="IPR005467">
    <property type="entry name" value="His_kinase_dom"/>
</dbReference>
<dbReference type="Proteomes" id="UP000176787">
    <property type="component" value="Unassembled WGS sequence"/>
</dbReference>
<dbReference type="PANTHER" id="PTHR43711">
    <property type="entry name" value="TWO-COMPONENT HISTIDINE KINASE"/>
    <property type="match status" value="1"/>
</dbReference>
<dbReference type="PROSITE" id="PS50109">
    <property type="entry name" value="HIS_KIN"/>
    <property type="match status" value="1"/>
</dbReference>
<keyword evidence="7" id="KW-0812">Transmembrane</keyword>
<sequence length="316" mass="34891">MGSIKNFFQQLNVAAECRKYDSPLLACPQFLFILMGVVIIASIIAVHLAASRFAEPEISALIVLFVAAFLLIVGKVIVGSFERLVEVSKAKSNFIAIISHQLREPLSAIKWQTELLLSGDFSGEKGKTGIERIGDQNQKMLNLINNFIIAYQIEDNTIRLEKKHFSLQDLTRDVLAKISPETASADIKINFFAQEGLLPVFADQKKIQTVVEHLTSNSVNYSSPGTAVNIYLKKEGNFIGWSISDSGSGVPETEAKEIFKKFFRSSNVFLYQKGGLGLGLYLAKKLVELNGGRIGFSSIEGKGSTFWFILPTSQTK</sequence>
<keyword evidence="7" id="KW-1133">Transmembrane helix</keyword>
<name>A0A1G2F0V6_9BACT</name>
<keyword evidence="5" id="KW-0418">Kinase</keyword>
<dbReference type="SUPFAM" id="SSF47384">
    <property type="entry name" value="Homodimeric domain of signal transducing histidine kinase"/>
    <property type="match status" value="1"/>
</dbReference>
<dbReference type="InterPro" id="IPR036890">
    <property type="entry name" value="HATPase_C_sf"/>
</dbReference>
<feature type="domain" description="Histidine kinase" evidence="8">
    <location>
        <begin position="97"/>
        <end position="314"/>
    </location>
</feature>
<proteinExistence type="predicted"/>
<comment type="caution">
    <text evidence="9">The sequence shown here is derived from an EMBL/GenBank/DDBJ whole genome shotgun (WGS) entry which is preliminary data.</text>
</comment>
<keyword evidence="3" id="KW-0597">Phosphoprotein</keyword>
<gene>
    <name evidence="9" type="ORF">A3H02_01475</name>
</gene>
<dbReference type="Pfam" id="PF00512">
    <property type="entry name" value="HisKA"/>
    <property type="match status" value="1"/>
</dbReference>